<dbReference type="Pfam" id="PF01592">
    <property type="entry name" value="NifU_N"/>
    <property type="match status" value="1"/>
</dbReference>
<reference evidence="3" key="1">
    <citation type="submission" date="2023-05" db="EMBL/GenBank/DDBJ databases">
        <title>Cataloging the Phylogenetic Diversity of Human Bladder Bacteria.</title>
        <authorList>
            <person name="Du J."/>
        </authorList>
    </citation>
    <scope>NUCLEOTIDE SEQUENCE</scope>
    <source>
        <strain evidence="3">UMB1231</strain>
    </source>
</reference>
<protein>
    <submittedName>
        <fullName evidence="3">SUF system NifU family Fe-S cluster assembly protein</fullName>
    </submittedName>
</protein>
<evidence type="ECO:0000259" key="2">
    <source>
        <dbReference type="Pfam" id="PF01592"/>
    </source>
</evidence>
<dbReference type="PANTHER" id="PTHR10093">
    <property type="entry name" value="IRON-SULFUR CLUSTER ASSEMBLY ENZYME NIFU HOMOLOG"/>
    <property type="match status" value="1"/>
</dbReference>
<dbReference type="GO" id="GO:0005506">
    <property type="term" value="F:iron ion binding"/>
    <property type="evidence" value="ECO:0007669"/>
    <property type="project" value="InterPro"/>
</dbReference>
<name>A0AAJ1Q5K6_9LACT</name>
<sequence>MALSRLEQLYRAVVLDHSSHPHHKGQLDHPTHTMELLNPSCGDMIQVQAKVVEGIIQDLAFEGYGCSISIASASMMCDLLIGKSIQDAISLVHDFNQLVGGQVEPDEAIKDNETLNHNLQEASFLSGVKQFPARYKCAILSWRALEYGLKDNLDQEKLSRDGIVRKED</sequence>
<dbReference type="SUPFAM" id="SSF82649">
    <property type="entry name" value="SufE/NifU"/>
    <property type="match status" value="1"/>
</dbReference>
<dbReference type="GO" id="GO:0016226">
    <property type="term" value="P:iron-sulfur cluster assembly"/>
    <property type="evidence" value="ECO:0007669"/>
    <property type="project" value="InterPro"/>
</dbReference>
<comment type="caution">
    <text evidence="3">The sequence shown here is derived from an EMBL/GenBank/DDBJ whole genome shotgun (WGS) entry which is preliminary data.</text>
</comment>
<dbReference type="NCBIfam" id="TIGR01994">
    <property type="entry name" value="SUF_scaf_2"/>
    <property type="match status" value="1"/>
</dbReference>
<evidence type="ECO:0000256" key="1">
    <source>
        <dbReference type="ARBA" id="ARBA00006420"/>
    </source>
</evidence>
<accession>A0AAJ1Q5K6</accession>
<evidence type="ECO:0000313" key="3">
    <source>
        <dbReference type="EMBL" id="MDK7186971.1"/>
    </source>
</evidence>
<proteinExistence type="inferred from homology"/>
<organism evidence="3 4">
    <name type="scientific">Facklamia hominis</name>
    <dbReference type="NCBI Taxonomy" id="178214"/>
    <lineage>
        <taxon>Bacteria</taxon>
        <taxon>Bacillati</taxon>
        <taxon>Bacillota</taxon>
        <taxon>Bacilli</taxon>
        <taxon>Lactobacillales</taxon>
        <taxon>Aerococcaceae</taxon>
        <taxon>Facklamia</taxon>
    </lineage>
</organism>
<dbReference type="CDD" id="cd06664">
    <property type="entry name" value="IscU_like"/>
    <property type="match status" value="1"/>
</dbReference>
<gene>
    <name evidence="3" type="ORF">QP433_03150</name>
</gene>
<dbReference type="InterPro" id="IPR002871">
    <property type="entry name" value="NIF_FeS_clus_asmbl_NifU_N"/>
</dbReference>
<dbReference type="Gene3D" id="3.90.1010.10">
    <property type="match status" value="1"/>
</dbReference>
<dbReference type="GO" id="GO:0051536">
    <property type="term" value="F:iron-sulfur cluster binding"/>
    <property type="evidence" value="ECO:0007669"/>
    <property type="project" value="InterPro"/>
</dbReference>
<comment type="similarity">
    <text evidence="1">Belongs to the NifU family.</text>
</comment>
<dbReference type="FunFam" id="3.90.1010.10:FF:000002">
    <property type="entry name" value="Iron-sulfur cluster assembly scaffold protein NifU"/>
    <property type="match status" value="1"/>
</dbReference>
<dbReference type="EMBL" id="JASOOE010000004">
    <property type="protein sequence ID" value="MDK7186971.1"/>
    <property type="molecule type" value="Genomic_DNA"/>
</dbReference>
<dbReference type="RefSeq" id="WP_006908299.1">
    <property type="nucleotide sequence ID" value="NZ_JASOOE010000004.1"/>
</dbReference>
<dbReference type="Proteomes" id="UP001229251">
    <property type="component" value="Unassembled WGS sequence"/>
</dbReference>
<feature type="domain" description="NIF system FeS cluster assembly NifU N-terminal" evidence="2">
    <location>
        <begin position="10"/>
        <end position="114"/>
    </location>
</feature>
<dbReference type="AlphaFoldDB" id="A0AAJ1Q5K6"/>
<evidence type="ECO:0000313" key="4">
    <source>
        <dbReference type="Proteomes" id="UP001229251"/>
    </source>
</evidence>